<dbReference type="Proteomes" id="UP001168146">
    <property type="component" value="Unassembled WGS sequence"/>
</dbReference>
<dbReference type="AlphaFoldDB" id="A0AAN6FEZ5"/>
<gene>
    <name evidence="1" type="ORF">LTR82_012797</name>
</gene>
<name>A0AAN6FEZ5_9PEZI</name>
<organism evidence="1 2">
    <name type="scientific">Friedmanniomyces endolithicus</name>
    <dbReference type="NCBI Taxonomy" id="329885"/>
    <lineage>
        <taxon>Eukaryota</taxon>
        <taxon>Fungi</taxon>
        <taxon>Dikarya</taxon>
        <taxon>Ascomycota</taxon>
        <taxon>Pezizomycotina</taxon>
        <taxon>Dothideomycetes</taxon>
        <taxon>Dothideomycetidae</taxon>
        <taxon>Mycosphaerellales</taxon>
        <taxon>Teratosphaeriaceae</taxon>
        <taxon>Friedmanniomyces</taxon>
    </lineage>
</organism>
<comment type="caution">
    <text evidence="1">The sequence shown here is derived from an EMBL/GenBank/DDBJ whole genome shotgun (WGS) entry which is preliminary data.</text>
</comment>
<reference evidence="1" key="1">
    <citation type="submission" date="2021-12" db="EMBL/GenBank/DDBJ databases">
        <title>Black yeast isolated from Biological Soil Crust.</title>
        <authorList>
            <person name="Kurbessoian T."/>
        </authorList>
    </citation>
    <scope>NUCLEOTIDE SEQUENCE</scope>
    <source>
        <strain evidence="1">CCFEE 5208</strain>
    </source>
</reference>
<accession>A0AAN6FEZ5</accession>
<proteinExistence type="predicted"/>
<sequence>MARHKRKPPQIITERPLDATTRNVLEKRDGIKNVNWATQEKMDAIVAKKRKAEDEELYNSSDMRRKQQQLVVEEAARMPMLRGSESAGSSADLDFDLPFSHTTSVAEENAREFARVQKVRARRRAQRARKTAREYARGHVVIERALGFIDDEVEKEALELINSGDTEKAIRLVSEGRERKVDETRKLEEFEEV</sequence>
<evidence type="ECO:0000313" key="1">
    <source>
        <dbReference type="EMBL" id="KAK0315016.1"/>
    </source>
</evidence>
<protein>
    <submittedName>
        <fullName evidence="1">Uncharacterized protein</fullName>
    </submittedName>
</protein>
<evidence type="ECO:0000313" key="2">
    <source>
        <dbReference type="Proteomes" id="UP001168146"/>
    </source>
</evidence>
<dbReference type="EMBL" id="JASUXU010000053">
    <property type="protein sequence ID" value="KAK0315016.1"/>
    <property type="molecule type" value="Genomic_DNA"/>
</dbReference>